<accession>A0AA97K8L2</accession>
<evidence type="ECO:0000313" key="7">
    <source>
        <dbReference type="RefSeq" id="XP_054850556.1"/>
    </source>
</evidence>
<dbReference type="GO" id="GO:0016020">
    <property type="term" value="C:membrane"/>
    <property type="evidence" value="ECO:0007669"/>
    <property type="project" value="UniProtKB-SubCell"/>
</dbReference>
<name>A0AA97K8L2_EUBMA</name>
<dbReference type="CTD" id="253582"/>
<evidence type="ECO:0000256" key="4">
    <source>
        <dbReference type="ARBA" id="ARBA00023136"/>
    </source>
</evidence>
<comment type="subcellular location">
    <subcellularLocation>
        <location evidence="1">Membrane</location>
        <topology evidence="1">Multi-pass membrane protein</topology>
    </subcellularLocation>
</comment>
<protein>
    <submittedName>
        <fullName evidence="7">Transmembrane protein 244</fullName>
    </submittedName>
</protein>
<dbReference type="RefSeq" id="XP_054850556.1">
    <property type="nucleotide sequence ID" value="XM_054994581.1"/>
</dbReference>
<proteinExistence type="predicted"/>
<keyword evidence="6" id="KW-1185">Reference proteome</keyword>
<dbReference type="KEGG" id="emc:129340000"/>
<feature type="transmembrane region" description="Helical" evidence="5">
    <location>
        <begin position="92"/>
        <end position="109"/>
    </location>
</feature>
<feature type="transmembrane region" description="Helical" evidence="5">
    <location>
        <begin position="12"/>
        <end position="43"/>
    </location>
</feature>
<dbReference type="PANTHER" id="PTHR12952">
    <property type="entry name" value="SYS1"/>
    <property type="match status" value="1"/>
</dbReference>
<keyword evidence="3 5" id="KW-1133">Transmembrane helix</keyword>
<evidence type="ECO:0000256" key="5">
    <source>
        <dbReference type="SAM" id="Phobius"/>
    </source>
</evidence>
<feature type="transmembrane region" description="Helical" evidence="5">
    <location>
        <begin position="63"/>
        <end position="85"/>
    </location>
</feature>
<reference evidence="7" key="1">
    <citation type="submission" date="2025-08" db="UniProtKB">
        <authorList>
            <consortium name="RefSeq"/>
        </authorList>
    </citation>
    <scope>IDENTIFICATION</scope>
    <source>
        <tissue evidence="7">Blood</tissue>
    </source>
</reference>
<feature type="transmembrane region" description="Helical" evidence="5">
    <location>
        <begin position="115"/>
        <end position="140"/>
    </location>
</feature>
<keyword evidence="4 5" id="KW-0472">Membrane</keyword>
<dbReference type="InterPro" id="IPR019185">
    <property type="entry name" value="Integral_membrane_SYS1-rel"/>
</dbReference>
<dbReference type="GeneID" id="129340000"/>
<evidence type="ECO:0000313" key="6">
    <source>
        <dbReference type="Proteomes" id="UP001190640"/>
    </source>
</evidence>
<gene>
    <name evidence="7" type="primary">TMEM244</name>
</gene>
<dbReference type="Pfam" id="PF09801">
    <property type="entry name" value="SYS1"/>
    <property type="match status" value="1"/>
</dbReference>
<organism evidence="6 7">
    <name type="scientific">Eublepharis macularius</name>
    <name type="common">Leopard gecko</name>
    <name type="synonym">Cyrtodactylus macularius</name>
    <dbReference type="NCBI Taxonomy" id="481883"/>
    <lineage>
        <taxon>Eukaryota</taxon>
        <taxon>Metazoa</taxon>
        <taxon>Chordata</taxon>
        <taxon>Craniata</taxon>
        <taxon>Vertebrata</taxon>
        <taxon>Euteleostomi</taxon>
        <taxon>Lepidosauria</taxon>
        <taxon>Squamata</taxon>
        <taxon>Bifurcata</taxon>
        <taxon>Gekkota</taxon>
        <taxon>Eublepharidae</taxon>
        <taxon>Eublepharinae</taxon>
        <taxon>Eublepharis</taxon>
    </lineage>
</organism>
<keyword evidence="2 5" id="KW-0812">Transmembrane</keyword>
<dbReference type="PANTHER" id="PTHR12952:SF1">
    <property type="entry name" value="TRANSMEMBRANE PROTEIN 244"/>
    <property type="match status" value="1"/>
</dbReference>
<evidence type="ECO:0000256" key="2">
    <source>
        <dbReference type="ARBA" id="ARBA00022692"/>
    </source>
</evidence>
<evidence type="ECO:0000256" key="3">
    <source>
        <dbReference type="ARBA" id="ARBA00022989"/>
    </source>
</evidence>
<evidence type="ECO:0000256" key="1">
    <source>
        <dbReference type="ARBA" id="ARBA00004141"/>
    </source>
</evidence>
<sequence>MALKIEIAETKVILLNLLICVIIFYSVYYVVLCICFTAFRLQMLDGLAPFDFKTNPSWLNPNYLVLLVSLEITYFMSALLFVLVVEEWVWDYAITVTVIHIAITTAVKSEFPMMLHWWVALGSGLISMICVGQSLAYYLFKDNFIYPVLDYF</sequence>
<dbReference type="Proteomes" id="UP001190640">
    <property type="component" value="Chromosome 1"/>
</dbReference>
<dbReference type="AlphaFoldDB" id="A0AA97K8L2"/>